<reference evidence="2 3" key="1">
    <citation type="submission" date="2015-09" db="EMBL/GenBank/DDBJ databases">
        <title>Draft genome of the parasitic nematode Teladorsagia circumcincta isolate WARC Sus (inbred).</title>
        <authorList>
            <person name="Mitreva M."/>
        </authorList>
    </citation>
    <scope>NUCLEOTIDE SEQUENCE [LARGE SCALE GENOMIC DNA]</scope>
    <source>
        <strain evidence="2 3">S</strain>
    </source>
</reference>
<keyword evidence="3" id="KW-1185">Reference proteome</keyword>
<dbReference type="OrthoDB" id="5875463at2759"/>
<dbReference type="AlphaFoldDB" id="A0A2G9TEE4"/>
<dbReference type="Proteomes" id="UP000230423">
    <property type="component" value="Unassembled WGS sequence"/>
</dbReference>
<name>A0A2G9TEE4_TELCI</name>
<dbReference type="EMBL" id="KZ384420">
    <property type="protein sequence ID" value="PIO55740.1"/>
    <property type="molecule type" value="Genomic_DNA"/>
</dbReference>
<feature type="non-terminal residue" evidence="2">
    <location>
        <position position="188"/>
    </location>
</feature>
<evidence type="ECO:0000256" key="1">
    <source>
        <dbReference type="SAM" id="Coils"/>
    </source>
</evidence>
<gene>
    <name evidence="2" type="ORF">TELCIR_22872</name>
</gene>
<evidence type="ECO:0000313" key="2">
    <source>
        <dbReference type="EMBL" id="PIO55740.1"/>
    </source>
</evidence>
<proteinExistence type="predicted"/>
<feature type="coiled-coil region" evidence="1">
    <location>
        <begin position="4"/>
        <end position="171"/>
    </location>
</feature>
<protein>
    <submittedName>
        <fullName evidence="2">Uncharacterized protein</fullName>
    </submittedName>
</protein>
<sequence>MNEYTSLKNLVDELNKEVAKFEQFKKEQDELEQKLLAKEAELAEKSARLAAAETEKQVLVVQGNGRSAELEVENAELRKKLAELEDKLSDAKKAQTDALAELAAARAQANEEIVVLKRSQPVDAANVKGTNEDDEVVESLRAENNRLQQKNEELRKRNFKILDDVANLEKQLRERISSEPVAKSSAAK</sequence>
<evidence type="ECO:0000313" key="3">
    <source>
        <dbReference type="Proteomes" id="UP000230423"/>
    </source>
</evidence>
<keyword evidence="1" id="KW-0175">Coiled coil</keyword>
<organism evidence="2 3">
    <name type="scientific">Teladorsagia circumcincta</name>
    <name type="common">Brown stomach worm</name>
    <name type="synonym">Ostertagia circumcincta</name>
    <dbReference type="NCBI Taxonomy" id="45464"/>
    <lineage>
        <taxon>Eukaryota</taxon>
        <taxon>Metazoa</taxon>
        <taxon>Ecdysozoa</taxon>
        <taxon>Nematoda</taxon>
        <taxon>Chromadorea</taxon>
        <taxon>Rhabditida</taxon>
        <taxon>Rhabditina</taxon>
        <taxon>Rhabditomorpha</taxon>
        <taxon>Strongyloidea</taxon>
        <taxon>Trichostrongylidae</taxon>
        <taxon>Teladorsagia</taxon>
    </lineage>
</organism>
<accession>A0A2G9TEE4</accession>